<dbReference type="GO" id="GO:0005102">
    <property type="term" value="F:signaling receptor binding"/>
    <property type="evidence" value="ECO:0007669"/>
    <property type="project" value="TreeGrafter"/>
</dbReference>
<evidence type="ECO:0000256" key="9">
    <source>
        <dbReference type="ARBA" id="ARBA00046271"/>
    </source>
</evidence>
<feature type="region of interest" description="Disordered" evidence="11">
    <location>
        <begin position="37"/>
        <end position="58"/>
    </location>
</feature>
<comment type="similarity">
    <text evidence="1 10">Belongs to the peroxin-14 family.</text>
</comment>
<evidence type="ECO:0000256" key="10">
    <source>
        <dbReference type="RuleBase" id="RU367032"/>
    </source>
</evidence>
<keyword evidence="2 10" id="KW-0813">Transport</keyword>
<dbReference type="Proteomes" id="UP000019462">
    <property type="component" value="Unassembled WGS sequence"/>
</dbReference>
<organism evidence="14 15">
    <name type="scientific">Moesziomyces aphidis</name>
    <name type="common">Pseudozyma aphidis</name>
    <dbReference type="NCBI Taxonomy" id="84754"/>
    <lineage>
        <taxon>Eukaryota</taxon>
        <taxon>Fungi</taxon>
        <taxon>Dikarya</taxon>
        <taxon>Basidiomycota</taxon>
        <taxon>Ustilaginomycotina</taxon>
        <taxon>Ustilaginomycetes</taxon>
        <taxon>Ustilaginales</taxon>
        <taxon>Ustilaginaceae</taxon>
        <taxon>Moesziomyces</taxon>
    </lineage>
</organism>
<proteinExistence type="inferred from homology"/>
<feature type="compositionally biased region" description="Low complexity" evidence="11">
    <location>
        <begin position="459"/>
        <end position="472"/>
    </location>
</feature>
<sequence length="568" mass="59214">MLPLALSFILYHIDHHNLTLNGSAELRLIVDPPASMADDTKGAGEGSSSPSPAATQAGDRSQILAQANRFLTSANVSESASDEDKREFLRSKGLTEDEISRAFRDAKSPVDGLAAHQSGLQPSNTGDLDAFEIAARQFDDPINADAIAPPPKSYPNSPLALYYDSPAAQAHNFAHSDPHKQGGNAASPLTRYQVLLQFFRTLSYMMMLGGGLTAIVVWAYRAYILPKITAMFDARSIVLKHHIMLFDKLRSNVASLATYVPVQRARIGGDDASSNGASSPLKGVLKKVHFHDDVDTSAKEGEKEGVKLTQHAKDAKAGSEKVVMPGTDVVVDAKTPLLAEGANEADDDADASASEEGEAEPAKLEPIDMMASIRESMASLAAALRGDLAGNPSAASTGAAPSLSSSPSRGARVASVADAGSGSDEWEDEDTEADGSDDDDGLEFDPYGAYQKKHKHTQTSATASSGSGSASLAGLKSTLASLNADISTHAFAASSSSSYSGGAFRLGPGSSGAESPKSGDLGQVKAEIRSLKGLLLSRRNFPSYGARPPPLPAAAASPMDARTSSTVV</sequence>
<reference evidence="14 15" key="1">
    <citation type="journal article" date="2014" name="Genome Announc.">
        <title>Genome sequence of the basidiomycetous fungus Pseudozyma aphidis DSM70725, an efficient producer of biosurfactant mannosylerythritol lipids.</title>
        <authorList>
            <person name="Lorenz S."/>
            <person name="Guenther M."/>
            <person name="Grumaz C."/>
            <person name="Rupp S."/>
            <person name="Zibek S."/>
            <person name="Sohn K."/>
        </authorList>
    </citation>
    <scope>NUCLEOTIDE SEQUENCE [LARGE SCALE GENOMIC DNA]</scope>
    <source>
        <strain evidence="15">ATCC 32657 / CBS 517.83 / DSM 70725 / JCM 10318 / NBRC 10182 / NRRL Y-7954 / St-0401</strain>
    </source>
</reference>
<feature type="transmembrane region" description="Helical" evidence="12">
    <location>
        <begin position="201"/>
        <end position="220"/>
    </location>
</feature>
<comment type="function">
    <text evidence="10">Component of the PEX13-PEX14 docking complex, a translocon channel that specifically mediates the import of peroxisomal cargo proteins bound to PEX5 receptor. The PEX13-PEX14 docking complex forms a large import pore which can be opened to a diameter of about 9 nm. Mechanistically, PEX5 receptor along with cargo proteins associates with the PEX14 subunit of the PEX13-PEX14 docking complex in the cytosol, leading to the insertion of the receptor into the organelle membrane with the concomitant translocation of the cargo into the peroxisome matrix.</text>
</comment>
<evidence type="ECO:0000313" key="15">
    <source>
        <dbReference type="Proteomes" id="UP000019462"/>
    </source>
</evidence>
<dbReference type="EMBL" id="AWNI01000008">
    <property type="protein sequence ID" value="ETS64000.1"/>
    <property type="molecule type" value="Genomic_DNA"/>
</dbReference>
<evidence type="ECO:0000313" key="14">
    <source>
        <dbReference type="EMBL" id="ETS64000.1"/>
    </source>
</evidence>
<evidence type="ECO:0000256" key="8">
    <source>
        <dbReference type="ARBA" id="ARBA00029691"/>
    </source>
</evidence>
<evidence type="ECO:0000256" key="7">
    <source>
        <dbReference type="ARBA" id="ARBA00029502"/>
    </source>
</evidence>
<gene>
    <name evidence="14" type="ORF">PaG_02336</name>
</gene>
<dbReference type="GO" id="GO:0005778">
    <property type="term" value="C:peroxisomal membrane"/>
    <property type="evidence" value="ECO:0007669"/>
    <property type="project" value="UniProtKB-SubCell"/>
</dbReference>
<keyword evidence="5 10" id="KW-0472">Membrane</keyword>
<dbReference type="GO" id="GO:1990429">
    <property type="term" value="C:peroxisomal importomer complex"/>
    <property type="evidence" value="ECO:0007669"/>
    <property type="project" value="TreeGrafter"/>
</dbReference>
<dbReference type="PANTHER" id="PTHR23058:SF0">
    <property type="entry name" value="PEROXISOMAL MEMBRANE PROTEIN PEX14"/>
    <property type="match status" value="1"/>
</dbReference>
<evidence type="ECO:0000256" key="6">
    <source>
        <dbReference type="ARBA" id="ARBA00023140"/>
    </source>
</evidence>
<feature type="compositionally biased region" description="Acidic residues" evidence="11">
    <location>
        <begin position="343"/>
        <end position="359"/>
    </location>
</feature>
<feature type="domain" description="Peroxisome membrane anchor protein Pex14p N-terminal" evidence="13">
    <location>
        <begin position="59"/>
        <end position="104"/>
    </location>
</feature>
<keyword evidence="3 10" id="KW-0653">Protein transport</keyword>
<dbReference type="PANTHER" id="PTHR23058">
    <property type="entry name" value="PEROXISOMAL MEMBRANE PROTEIN PEX14"/>
    <property type="match status" value="1"/>
</dbReference>
<keyword evidence="4" id="KW-0811">Translocation</keyword>
<keyword evidence="12" id="KW-0812">Transmembrane</keyword>
<dbReference type="Gene3D" id="1.10.10.10">
    <property type="entry name" value="Winged helix-like DNA-binding domain superfamily/Winged helix DNA-binding domain"/>
    <property type="match status" value="1"/>
</dbReference>
<accession>W3VR91</accession>
<evidence type="ECO:0000256" key="3">
    <source>
        <dbReference type="ARBA" id="ARBA00022927"/>
    </source>
</evidence>
<keyword evidence="15" id="KW-1185">Reference proteome</keyword>
<evidence type="ECO:0000256" key="1">
    <source>
        <dbReference type="ARBA" id="ARBA00005443"/>
    </source>
</evidence>
<evidence type="ECO:0000256" key="5">
    <source>
        <dbReference type="ARBA" id="ARBA00023136"/>
    </source>
</evidence>
<feature type="region of interest" description="Disordered" evidence="11">
    <location>
        <begin position="342"/>
        <end position="365"/>
    </location>
</feature>
<feature type="region of interest" description="Disordered" evidence="11">
    <location>
        <begin position="543"/>
        <end position="568"/>
    </location>
</feature>
<evidence type="ECO:0000259" key="13">
    <source>
        <dbReference type="Pfam" id="PF04695"/>
    </source>
</evidence>
<feature type="compositionally biased region" description="Acidic residues" evidence="11">
    <location>
        <begin position="424"/>
        <end position="443"/>
    </location>
</feature>
<name>W3VR91_MOEAP</name>
<evidence type="ECO:0000256" key="12">
    <source>
        <dbReference type="SAM" id="Phobius"/>
    </source>
</evidence>
<evidence type="ECO:0000256" key="11">
    <source>
        <dbReference type="SAM" id="MobiDB-lite"/>
    </source>
</evidence>
<evidence type="ECO:0000256" key="4">
    <source>
        <dbReference type="ARBA" id="ARBA00023010"/>
    </source>
</evidence>
<dbReference type="HOGENOM" id="CLU_023938_0_0_1"/>
<protein>
    <recommendedName>
        <fullName evidence="7 10">Peroxisomal membrane protein PEX14</fullName>
    </recommendedName>
    <alternativeName>
        <fullName evidence="8 10">Peroxin-14</fullName>
    </alternativeName>
</protein>
<feature type="region of interest" description="Disordered" evidence="11">
    <location>
        <begin position="391"/>
        <end position="472"/>
    </location>
</feature>
<feature type="region of interest" description="Disordered" evidence="11">
    <location>
        <begin position="492"/>
        <end position="521"/>
    </location>
</feature>
<dbReference type="InterPro" id="IPR006785">
    <property type="entry name" value="Pex14_N"/>
</dbReference>
<feature type="compositionally biased region" description="Low complexity" evidence="11">
    <location>
        <begin position="492"/>
        <end position="503"/>
    </location>
</feature>
<comment type="caution">
    <text evidence="14">The sequence shown here is derived from an EMBL/GenBank/DDBJ whole genome shotgun (WGS) entry which is preliminary data.</text>
</comment>
<dbReference type="InterPro" id="IPR025655">
    <property type="entry name" value="PEX14"/>
</dbReference>
<dbReference type="OrthoDB" id="441517at2759"/>
<keyword evidence="6 10" id="KW-0576">Peroxisome</keyword>
<dbReference type="AlphaFoldDB" id="W3VR91"/>
<evidence type="ECO:0000256" key="2">
    <source>
        <dbReference type="ARBA" id="ARBA00022448"/>
    </source>
</evidence>
<feature type="region of interest" description="Disordered" evidence="11">
    <location>
        <begin position="296"/>
        <end position="320"/>
    </location>
</feature>
<comment type="subcellular location">
    <subcellularLocation>
        <location evidence="9 10">Peroxisome membrane</location>
    </subcellularLocation>
</comment>
<dbReference type="Pfam" id="PF04695">
    <property type="entry name" value="Pex14_N"/>
    <property type="match status" value="1"/>
</dbReference>
<keyword evidence="12" id="KW-1133">Transmembrane helix</keyword>
<dbReference type="GO" id="GO:0016560">
    <property type="term" value="P:protein import into peroxisome matrix, docking"/>
    <property type="evidence" value="ECO:0007669"/>
    <property type="project" value="UniProtKB-UniRule"/>
</dbReference>
<feature type="compositionally biased region" description="Basic and acidic residues" evidence="11">
    <location>
        <begin position="296"/>
        <end position="319"/>
    </location>
</feature>
<dbReference type="InterPro" id="IPR036388">
    <property type="entry name" value="WH-like_DNA-bd_sf"/>
</dbReference>